<dbReference type="GO" id="GO:0016020">
    <property type="term" value="C:membrane"/>
    <property type="evidence" value="ECO:0007669"/>
    <property type="project" value="InterPro"/>
</dbReference>
<dbReference type="EMBL" id="CP157675">
    <property type="protein sequence ID" value="XBP70499.1"/>
    <property type="molecule type" value="Genomic_DNA"/>
</dbReference>
<accession>A0AAU7LS82</accession>
<evidence type="ECO:0000259" key="2">
    <source>
        <dbReference type="Pfam" id="PF05425"/>
    </source>
</evidence>
<proteinExistence type="predicted"/>
<protein>
    <submittedName>
        <fullName evidence="3">DUF4149 domain-containing protein</fullName>
    </submittedName>
</protein>
<feature type="transmembrane region" description="Helical" evidence="1">
    <location>
        <begin position="126"/>
        <end position="147"/>
    </location>
</feature>
<sequence>MPALMKFLHVLAAIAWLGGISFMLFALRPAAAELLAPPQRLPLIAQTLKRFFSLAWAAVIVLLLSGLAMLLGVGIKNAPAGWHAMLGIGLVMFALFGHLYFGPFRRLQQAVNAANWPEGGRRVGQIATLATVNLGLGVLAIAAIFFMV</sequence>
<dbReference type="RefSeq" id="WP_349279866.1">
    <property type="nucleotide sequence ID" value="NZ_CBCSCU010000028.1"/>
</dbReference>
<organism evidence="3">
    <name type="scientific">Polaromonas hydrogenivorans</name>
    <dbReference type="NCBI Taxonomy" id="335476"/>
    <lineage>
        <taxon>Bacteria</taxon>
        <taxon>Pseudomonadati</taxon>
        <taxon>Pseudomonadota</taxon>
        <taxon>Betaproteobacteria</taxon>
        <taxon>Burkholderiales</taxon>
        <taxon>Comamonadaceae</taxon>
        <taxon>Polaromonas</taxon>
    </lineage>
</organism>
<feature type="transmembrane region" description="Helical" evidence="1">
    <location>
        <begin position="51"/>
        <end position="73"/>
    </location>
</feature>
<keyword evidence="1" id="KW-0472">Membrane</keyword>
<feature type="domain" description="Copper resistance protein D" evidence="2">
    <location>
        <begin position="46"/>
        <end position="145"/>
    </location>
</feature>
<evidence type="ECO:0000313" key="3">
    <source>
        <dbReference type="EMBL" id="XBP70499.1"/>
    </source>
</evidence>
<reference evidence="3" key="1">
    <citation type="submission" date="2024-05" db="EMBL/GenBank/DDBJ databases">
        <authorList>
            <person name="Bunk B."/>
            <person name="Swiderski J."/>
            <person name="Sproer C."/>
            <person name="Thiel V."/>
        </authorList>
    </citation>
    <scope>NUCLEOTIDE SEQUENCE</scope>
    <source>
        <strain evidence="3">DSM 17735</strain>
    </source>
</reference>
<dbReference type="Pfam" id="PF05425">
    <property type="entry name" value="CopD"/>
    <property type="match status" value="1"/>
</dbReference>
<name>A0AAU7LS82_9BURK</name>
<dbReference type="InterPro" id="IPR008457">
    <property type="entry name" value="Cu-R_CopD_dom"/>
</dbReference>
<gene>
    <name evidence="3" type="ORF">ABLV49_01260</name>
</gene>
<dbReference type="AlphaFoldDB" id="A0AAU7LS82"/>
<keyword evidence="1" id="KW-1133">Transmembrane helix</keyword>
<evidence type="ECO:0000256" key="1">
    <source>
        <dbReference type="SAM" id="Phobius"/>
    </source>
</evidence>
<feature type="transmembrane region" description="Helical" evidence="1">
    <location>
        <begin position="80"/>
        <end position="101"/>
    </location>
</feature>
<keyword evidence="1" id="KW-0812">Transmembrane</keyword>